<evidence type="ECO:0000256" key="8">
    <source>
        <dbReference type="RuleBase" id="RU363013"/>
    </source>
</evidence>
<dbReference type="SUPFAM" id="SSF51351">
    <property type="entry name" value="Triosephosphate isomerase (TIM)"/>
    <property type="match status" value="1"/>
</dbReference>
<dbReference type="InterPro" id="IPR035990">
    <property type="entry name" value="TIM_sf"/>
</dbReference>
<dbReference type="GO" id="GO:0006096">
    <property type="term" value="P:glycolytic process"/>
    <property type="evidence" value="ECO:0007669"/>
    <property type="project" value="UniProtKB-UniRule"/>
</dbReference>
<dbReference type="EMBL" id="MFKI01000012">
    <property type="protein sequence ID" value="OGG39421.1"/>
    <property type="molecule type" value="Genomic_DNA"/>
</dbReference>
<dbReference type="CDD" id="cd00311">
    <property type="entry name" value="TIM"/>
    <property type="match status" value="1"/>
</dbReference>
<comment type="pathway">
    <text evidence="7 8">Carbohydrate biosynthesis; gluconeogenesis.</text>
</comment>
<feature type="binding site" evidence="7">
    <location>
        <position position="168"/>
    </location>
    <ligand>
        <name>substrate</name>
    </ligand>
</feature>
<feature type="active site" description="Electrophile" evidence="7">
    <location>
        <position position="94"/>
    </location>
</feature>
<accession>A0A1F6BR74</accession>
<keyword evidence="4 7" id="KW-0963">Cytoplasm</keyword>
<comment type="caution">
    <text evidence="9">The sequence shown here is derived from an EMBL/GenBank/DDBJ whole genome shotgun (WGS) entry which is preliminary data.</text>
</comment>
<dbReference type="UniPathway" id="UPA00109">
    <property type="reaction ID" value="UER00189"/>
</dbReference>
<dbReference type="InterPro" id="IPR020861">
    <property type="entry name" value="Triosephosphate_isomerase_AS"/>
</dbReference>
<keyword evidence="3 7" id="KW-0312">Gluconeogenesis</keyword>
<dbReference type="UniPathway" id="UPA00138"/>
<comment type="catalytic activity">
    <reaction evidence="7 8">
        <text>D-glyceraldehyde 3-phosphate = dihydroxyacetone phosphate</text>
        <dbReference type="Rhea" id="RHEA:18585"/>
        <dbReference type="ChEBI" id="CHEBI:57642"/>
        <dbReference type="ChEBI" id="CHEBI:59776"/>
        <dbReference type="EC" id="5.3.1.1"/>
    </reaction>
</comment>
<dbReference type="Proteomes" id="UP000179324">
    <property type="component" value="Unassembled WGS sequence"/>
</dbReference>
<dbReference type="PROSITE" id="PS00171">
    <property type="entry name" value="TIM_1"/>
    <property type="match status" value="1"/>
</dbReference>
<dbReference type="FunFam" id="3.20.20.70:FF:000016">
    <property type="entry name" value="Triosephosphate isomerase"/>
    <property type="match status" value="1"/>
</dbReference>
<comment type="caution">
    <text evidence="7">Lacks conserved residue(s) required for the propagation of feature annotation.</text>
</comment>
<keyword evidence="6 7" id="KW-0413">Isomerase</keyword>
<dbReference type="GO" id="GO:0019563">
    <property type="term" value="P:glycerol catabolic process"/>
    <property type="evidence" value="ECO:0007669"/>
    <property type="project" value="TreeGrafter"/>
</dbReference>
<dbReference type="InterPro" id="IPR013785">
    <property type="entry name" value="Aldolase_TIM"/>
</dbReference>
<feature type="binding site" evidence="7">
    <location>
        <begin position="8"/>
        <end position="10"/>
    </location>
    <ligand>
        <name>substrate</name>
    </ligand>
</feature>
<dbReference type="AlphaFoldDB" id="A0A1F6BR74"/>
<feature type="binding site" evidence="7">
    <location>
        <position position="204"/>
    </location>
    <ligand>
        <name>substrate</name>
    </ligand>
</feature>
<dbReference type="PROSITE" id="PS51440">
    <property type="entry name" value="TIM_2"/>
    <property type="match status" value="1"/>
</dbReference>
<dbReference type="PANTHER" id="PTHR21139">
    <property type="entry name" value="TRIOSEPHOSPHATE ISOMERASE"/>
    <property type="match status" value="1"/>
</dbReference>
<comment type="similarity">
    <text evidence="2 7 8">Belongs to the triosephosphate isomerase family.</text>
</comment>
<evidence type="ECO:0000256" key="3">
    <source>
        <dbReference type="ARBA" id="ARBA00022432"/>
    </source>
</evidence>
<gene>
    <name evidence="7" type="primary">tpiA</name>
    <name evidence="9" type="ORF">A2127_01915</name>
</gene>
<comment type="subunit">
    <text evidence="7 8">Homodimer.</text>
</comment>
<dbReference type="GO" id="GO:0006094">
    <property type="term" value="P:gluconeogenesis"/>
    <property type="evidence" value="ECO:0007669"/>
    <property type="project" value="UniProtKB-UniRule"/>
</dbReference>
<dbReference type="Pfam" id="PF00121">
    <property type="entry name" value="TIM"/>
    <property type="match status" value="1"/>
</dbReference>
<sequence>MKELIIGNWKMNPQTYAEAERLLESVLKRTKKIKNAELVVCPPFVWLTDISHKYNKEISFGAQDVFWGDAGAYTGEVSPKMLLSSGVKYVIVGHSERRTLCETDEMINKKAKAALRAGLKVVLCVGEPWSVRKKGLAAAKKFVKNQLQKDLAGIKLLIIAYEPVWAIGTNRADKPEDAVEMARFIKKSLVISHKSKVRVLYGGSVNPRNARAFLSPKEIDGALVGKASLNAADFQKIIESVE</sequence>
<feature type="active site" description="Proton acceptor" evidence="7">
    <location>
        <position position="162"/>
    </location>
</feature>
<evidence type="ECO:0000256" key="7">
    <source>
        <dbReference type="HAMAP-Rule" id="MF_00147"/>
    </source>
</evidence>
<reference evidence="9 10" key="1">
    <citation type="journal article" date="2016" name="Nat. Commun.">
        <title>Thousands of microbial genomes shed light on interconnected biogeochemical processes in an aquifer system.</title>
        <authorList>
            <person name="Anantharaman K."/>
            <person name="Brown C.T."/>
            <person name="Hug L.A."/>
            <person name="Sharon I."/>
            <person name="Castelle C.J."/>
            <person name="Probst A.J."/>
            <person name="Thomas B.C."/>
            <person name="Singh A."/>
            <person name="Wilkins M.J."/>
            <person name="Karaoz U."/>
            <person name="Brodie E.L."/>
            <person name="Williams K.H."/>
            <person name="Hubbard S.S."/>
            <person name="Banfield J.F."/>
        </authorList>
    </citation>
    <scope>NUCLEOTIDE SEQUENCE [LARGE SCALE GENOMIC DNA]</scope>
</reference>
<comment type="pathway">
    <text evidence="1 7 8">Carbohydrate degradation; glycolysis; D-glyceraldehyde 3-phosphate from glycerone phosphate: step 1/1.</text>
</comment>
<dbReference type="HAMAP" id="MF_00147_B">
    <property type="entry name" value="TIM_B"/>
    <property type="match status" value="1"/>
</dbReference>
<dbReference type="Gene3D" id="3.20.20.70">
    <property type="entry name" value="Aldolase class I"/>
    <property type="match status" value="1"/>
</dbReference>
<dbReference type="PANTHER" id="PTHR21139:SF42">
    <property type="entry name" value="TRIOSEPHOSPHATE ISOMERASE"/>
    <property type="match status" value="1"/>
</dbReference>
<organism evidence="9 10">
    <name type="scientific">Candidatus Jorgensenbacteria bacterium GWC1_48_12</name>
    <dbReference type="NCBI Taxonomy" id="1798469"/>
    <lineage>
        <taxon>Bacteria</taxon>
        <taxon>Candidatus Joergenseniibacteriota</taxon>
    </lineage>
</organism>
<comment type="function">
    <text evidence="7">Involved in the gluconeogenesis. Catalyzes stereospecifically the conversion of dihydroxyacetone phosphate (DHAP) to D-glyceraldehyde-3-phosphate (G3P).</text>
</comment>
<dbReference type="GO" id="GO:0046166">
    <property type="term" value="P:glyceraldehyde-3-phosphate biosynthetic process"/>
    <property type="evidence" value="ECO:0007669"/>
    <property type="project" value="TreeGrafter"/>
</dbReference>
<dbReference type="InterPro" id="IPR000652">
    <property type="entry name" value="Triosephosphate_isomerase"/>
</dbReference>
<name>A0A1F6BR74_9BACT</name>
<dbReference type="InterPro" id="IPR022896">
    <property type="entry name" value="TrioseP_Isoase_bac/euk"/>
</dbReference>
<evidence type="ECO:0000256" key="6">
    <source>
        <dbReference type="ARBA" id="ARBA00023235"/>
    </source>
</evidence>
<keyword evidence="5 7" id="KW-0324">Glycolysis</keyword>
<protein>
    <recommendedName>
        <fullName evidence="7 8">Triosephosphate isomerase</fullName>
        <shortName evidence="7">TIM</shortName>
        <shortName evidence="7">TPI</shortName>
        <ecNumber evidence="7 8">5.3.1.1</ecNumber>
    </recommendedName>
    <alternativeName>
        <fullName evidence="7">Triose-phosphate isomerase</fullName>
    </alternativeName>
</protein>
<evidence type="ECO:0000256" key="5">
    <source>
        <dbReference type="ARBA" id="ARBA00023152"/>
    </source>
</evidence>
<evidence type="ECO:0000313" key="10">
    <source>
        <dbReference type="Proteomes" id="UP000179324"/>
    </source>
</evidence>
<dbReference type="EC" id="5.3.1.1" evidence="7 8"/>
<comment type="subcellular location">
    <subcellularLocation>
        <location evidence="7 8">Cytoplasm</location>
    </subcellularLocation>
</comment>
<evidence type="ECO:0000313" key="9">
    <source>
        <dbReference type="EMBL" id="OGG39421.1"/>
    </source>
</evidence>
<evidence type="ECO:0000256" key="4">
    <source>
        <dbReference type="ARBA" id="ARBA00022490"/>
    </source>
</evidence>
<dbReference type="GO" id="GO:0005829">
    <property type="term" value="C:cytosol"/>
    <property type="evidence" value="ECO:0007669"/>
    <property type="project" value="TreeGrafter"/>
</dbReference>
<dbReference type="GO" id="GO:0004807">
    <property type="term" value="F:triose-phosphate isomerase activity"/>
    <property type="evidence" value="ECO:0007669"/>
    <property type="project" value="UniProtKB-UniRule"/>
</dbReference>
<evidence type="ECO:0000256" key="2">
    <source>
        <dbReference type="ARBA" id="ARBA00007422"/>
    </source>
</evidence>
<dbReference type="NCBIfam" id="TIGR00419">
    <property type="entry name" value="tim"/>
    <property type="match status" value="1"/>
</dbReference>
<evidence type="ECO:0000256" key="1">
    <source>
        <dbReference type="ARBA" id="ARBA00004680"/>
    </source>
</evidence>
<proteinExistence type="inferred from homology"/>